<keyword evidence="3" id="KW-1185">Reference proteome</keyword>
<protein>
    <submittedName>
        <fullName evidence="2">Uncharacterized protein</fullName>
    </submittedName>
</protein>
<dbReference type="Proteomes" id="UP001642464">
    <property type="component" value="Unassembled WGS sequence"/>
</dbReference>
<feature type="transmembrane region" description="Helical" evidence="1">
    <location>
        <begin position="38"/>
        <end position="58"/>
    </location>
</feature>
<name>A0ABP0HXH9_9DINO</name>
<feature type="transmembrane region" description="Helical" evidence="1">
    <location>
        <begin position="155"/>
        <end position="172"/>
    </location>
</feature>
<feature type="transmembrane region" description="Helical" evidence="1">
    <location>
        <begin position="132"/>
        <end position="149"/>
    </location>
</feature>
<feature type="transmembrane region" description="Helical" evidence="1">
    <location>
        <begin position="95"/>
        <end position="112"/>
    </location>
</feature>
<evidence type="ECO:0000256" key="1">
    <source>
        <dbReference type="SAM" id="Phobius"/>
    </source>
</evidence>
<sequence>MNHLVSSVPSVVGRLLFLFIGYSCAALGGLLPKLWLRFSALLGAKLLSYFCSAVLHLYPHPSVEIFNVWLRMDLVGICFAVWAPTSVFLDDARLWLLHFACACAVAGSTHRLIDSKLANASESDLKRLDRTVINTLYFLWCLVLCGIGYDFQHLWIIGAVIYSIGFFLAPPFSRRYPDMPWHFKGLNGWHEDFHLTVALADLAFIMMAYDVLQAAE</sequence>
<feature type="transmembrane region" description="Helical" evidence="1">
    <location>
        <begin position="193"/>
        <end position="212"/>
    </location>
</feature>
<keyword evidence="1" id="KW-1133">Transmembrane helix</keyword>
<gene>
    <name evidence="2" type="ORF">SCF082_LOCUS4136</name>
</gene>
<feature type="transmembrane region" description="Helical" evidence="1">
    <location>
        <begin position="70"/>
        <end position="89"/>
    </location>
</feature>
<comment type="caution">
    <text evidence="2">The sequence shown here is derived from an EMBL/GenBank/DDBJ whole genome shotgun (WGS) entry which is preliminary data.</text>
</comment>
<reference evidence="2 3" key="1">
    <citation type="submission" date="2024-02" db="EMBL/GenBank/DDBJ databases">
        <authorList>
            <person name="Chen Y."/>
            <person name="Shah S."/>
            <person name="Dougan E. K."/>
            <person name="Thang M."/>
            <person name="Chan C."/>
        </authorList>
    </citation>
    <scope>NUCLEOTIDE SEQUENCE [LARGE SCALE GENOMIC DNA]</scope>
</reference>
<dbReference type="EMBL" id="CAXAMM010002136">
    <property type="protein sequence ID" value="CAK8994918.1"/>
    <property type="molecule type" value="Genomic_DNA"/>
</dbReference>
<evidence type="ECO:0000313" key="3">
    <source>
        <dbReference type="Proteomes" id="UP001642464"/>
    </source>
</evidence>
<accession>A0ABP0HXH9</accession>
<evidence type="ECO:0000313" key="2">
    <source>
        <dbReference type="EMBL" id="CAK8994918.1"/>
    </source>
</evidence>
<feature type="transmembrane region" description="Helical" evidence="1">
    <location>
        <begin position="12"/>
        <end position="32"/>
    </location>
</feature>
<keyword evidence="1" id="KW-0472">Membrane</keyword>
<proteinExistence type="predicted"/>
<organism evidence="2 3">
    <name type="scientific">Durusdinium trenchii</name>
    <dbReference type="NCBI Taxonomy" id="1381693"/>
    <lineage>
        <taxon>Eukaryota</taxon>
        <taxon>Sar</taxon>
        <taxon>Alveolata</taxon>
        <taxon>Dinophyceae</taxon>
        <taxon>Suessiales</taxon>
        <taxon>Symbiodiniaceae</taxon>
        <taxon>Durusdinium</taxon>
    </lineage>
</organism>
<keyword evidence="1" id="KW-0812">Transmembrane</keyword>